<accession>K2HA38</accession>
<organism evidence="7 8">
    <name type="scientific">Oceaniovalibus guishaninsula JLT2003</name>
    <dbReference type="NCBI Taxonomy" id="1231392"/>
    <lineage>
        <taxon>Bacteria</taxon>
        <taxon>Pseudomonadati</taxon>
        <taxon>Pseudomonadota</taxon>
        <taxon>Alphaproteobacteria</taxon>
        <taxon>Rhodobacterales</taxon>
        <taxon>Roseobacteraceae</taxon>
        <taxon>Oceaniovalibus</taxon>
    </lineage>
</organism>
<dbReference type="eggNOG" id="COG3713">
    <property type="taxonomic scope" value="Bacteria"/>
</dbReference>
<evidence type="ECO:0000256" key="4">
    <source>
        <dbReference type="ARBA" id="ARBA00023136"/>
    </source>
</evidence>
<dbReference type="InterPro" id="IPR010583">
    <property type="entry name" value="MipA"/>
</dbReference>
<keyword evidence="4" id="KW-0472">Membrane</keyword>
<dbReference type="AlphaFoldDB" id="K2HA38"/>
<comment type="caution">
    <text evidence="7">The sequence shown here is derived from an EMBL/GenBank/DDBJ whole genome shotgun (WGS) entry which is preliminary data.</text>
</comment>
<dbReference type="PANTHER" id="PTHR38776:SF1">
    <property type="entry name" value="MLTA-INTERACTING PROTEIN-RELATED"/>
    <property type="match status" value="1"/>
</dbReference>
<gene>
    <name evidence="7" type="ORF">OCGS_1241</name>
</gene>
<evidence type="ECO:0000256" key="5">
    <source>
        <dbReference type="ARBA" id="ARBA00023237"/>
    </source>
</evidence>
<dbReference type="PANTHER" id="PTHR38776">
    <property type="entry name" value="MLTA-INTERACTING PROTEIN-RELATED"/>
    <property type="match status" value="1"/>
</dbReference>
<feature type="signal peptide" evidence="6">
    <location>
        <begin position="1"/>
        <end position="31"/>
    </location>
</feature>
<keyword evidence="3 6" id="KW-0732">Signal</keyword>
<dbReference type="STRING" id="1231392.OCGS_1241"/>
<evidence type="ECO:0000256" key="1">
    <source>
        <dbReference type="ARBA" id="ARBA00004442"/>
    </source>
</evidence>
<sequence>MYDETHLPEPSMKIALALAALSALLPGLAAAQDYGTRTGTTPDLIFTLRGGVAVTPDYFGSDDYSPGPDFGFSLGYLRLPGGVSFGSPDPLFEPEGLGLRGSFRYVKDRDEEGGALSGLDDIDATVELGLGLGYNTRNFGAFADLRHGIGGHESFVGELGADLRVQPTDRMEVTLGPRVLIGSDDYADTYFGISDKEAGRSAFSAYDADGGVLSAGLELGMSYALTDDWGVEGAVTWDRLTGDAKDSPIVEAGDRDQYGIRIGITRQITLDF</sequence>
<reference evidence="7 8" key="1">
    <citation type="journal article" date="2012" name="J. Bacteriol.">
        <title>Draft Genome Sequence of Oceaniovalibus guishaninsula JLT2003T.</title>
        <authorList>
            <person name="Tang K."/>
            <person name="Liu K."/>
            <person name="Jiao N."/>
        </authorList>
    </citation>
    <scope>NUCLEOTIDE SEQUENCE [LARGE SCALE GENOMIC DNA]</scope>
    <source>
        <strain evidence="7 8">JLT2003</strain>
    </source>
</reference>
<protein>
    <submittedName>
        <fullName evidence="7">MltA-interacting MipA</fullName>
    </submittedName>
</protein>
<dbReference type="Proteomes" id="UP000006765">
    <property type="component" value="Unassembled WGS sequence"/>
</dbReference>
<evidence type="ECO:0000313" key="7">
    <source>
        <dbReference type="EMBL" id="EKE44403.1"/>
    </source>
</evidence>
<keyword evidence="5" id="KW-0998">Cell outer membrane</keyword>
<dbReference type="EMBL" id="AMGO01000021">
    <property type="protein sequence ID" value="EKE44403.1"/>
    <property type="molecule type" value="Genomic_DNA"/>
</dbReference>
<evidence type="ECO:0000313" key="8">
    <source>
        <dbReference type="Proteomes" id="UP000006765"/>
    </source>
</evidence>
<evidence type="ECO:0000256" key="6">
    <source>
        <dbReference type="SAM" id="SignalP"/>
    </source>
</evidence>
<comment type="similarity">
    <text evidence="2">Belongs to the MipA/OmpV family.</text>
</comment>
<name>K2HA38_9RHOB</name>
<proteinExistence type="inferred from homology"/>
<dbReference type="GO" id="GO:0009279">
    <property type="term" value="C:cell outer membrane"/>
    <property type="evidence" value="ECO:0007669"/>
    <property type="project" value="UniProtKB-SubCell"/>
</dbReference>
<feature type="chain" id="PRO_5003861092" evidence="6">
    <location>
        <begin position="32"/>
        <end position="272"/>
    </location>
</feature>
<dbReference type="Pfam" id="PF06629">
    <property type="entry name" value="MipA"/>
    <property type="match status" value="1"/>
</dbReference>
<evidence type="ECO:0000256" key="2">
    <source>
        <dbReference type="ARBA" id="ARBA00005722"/>
    </source>
</evidence>
<comment type="subcellular location">
    <subcellularLocation>
        <location evidence="1">Cell outer membrane</location>
    </subcellularLocation>
</comment>
<evidence type="ECO:0000256" key="3">
    <source>
        <dbReference type="ARBA" id="ARBA00022729"/>
    </source>
</evidence>
<keyword evidence="8" id="KW-1185">Reference proteome</keyword>